<protein>
    <submittedName>
        <fullName evidence="2">PP2A regulatory subunit like</fullName>
    </submittedName>
</protein>
<keyword evidence="3" id="KW-1185">Reference proteome</keyword>
<dbReference type="Proteomes" id="UP000241394">
    <property type="component" value="Chromosome LG18"/>
</dbReference>
<feature type="region of interest" description="Disordered" evidence="1">
    <location>
        <begin position="42"/>
        <end position="72"/>
    </location>
</feature>
<dbReference type="AlphaFoldDB" id="A0A2R6Q992"/>
<dbReference type="STRING" id="1590841.A0A2R6Q992"/>
<evidence type="ECO:0000313" key="2">
    <source>
        <dbReference type="EMBL" id="PSS04464.1"/>
    </source>
</evidence>
<evidence type="ECO:0000256" key="1">
    <source>
        <dbReference type="SAM" id="MobiDB-lite"/>
    </source>
</evidence>
<dbReference type="InParanoid" id="A0A2R6Q992"/>
<dbReference type="Gramene" id="PSS04464">
    <property type="protein sequence ID" value="PSS04464"/>
    <property type="gene ID" value="CEY00_Acc20318"/>
</dbReference>
<organism evidence="2 3">
    <name type="scientific">Actinidia chinensis var. chinensis</name>
    <name type="common">Chinese soft-hair kiwi</name>
    <dbReference type="NCBI Taxonomy" id="1590841"/>
    <lineage>
        <taxon>Eukaryota</taxon>
        <taxon>Viridiplantae</taxon>
        <taxon>Streptophyta</taxon>
        <taxon>Embryophyta</taxon>
        <taxon>Tracheophyta</taxon>
        <taxon>Spermatophyta</taxon>
        <taxon>Magnoliopsida</taxon>
        <taxon>eudicotyledons</taxon>
        <taxon>Gunneridae</taxon>
        <taxon>Pentapetalae</taxon>
        <taxon>asterids</taxon>
        <taxon>Ericales</taxon>
        <taxon>Actinidiaceae</taxon>
        <taxon>Actinidia</taxon>
    </lineage>
</organism>
<sequence>MFGPASLVSGKLSSERERMAAQLFPTRLQERNAKLLEEANSSWYKDNRKLGPGEWDDEDDDDAQERARVWGD</sequence>
<dbReference type="OrthoDB" id="10261753at2759"/>
<dbReference type="EMBL" id="NKQK01000018">
    <property type="protein sequence ID" value="PSS04464.1"/>
    <property type="molecule type" value="Genomic_DNA"/>
</dbReference>
<reference evidence="2 3" key="1">
    <citation type="submission" date="2017-07" db="EMBL/GenBank/DDBJ databases">
        <title>An improved, manually edited Actinidia chinensis var. chinensis (kiwifruit) genome highlights the challenges associated with draft genomes and gene prediction in plants.</title>
        <authorList>
            <person name="Pilkington S."/>
            <person name="Crowhurst R."/>
            <person name="Hilario E."/>
            <person name="Nardozza S."/>
            <person name="Fraser L."/>
            <person name="Peng Y."/>
            <person name="Gunaseelan K."/>
            <person name="Simpson R."/>
            <person name="Tahir J."/>
            <person name="Deroles S."/>
            <person name="Templeton K."/>
            <person name="Luo Z."/>
            <person name="Davy M."/>
            <person name="Cheng C."/>
            <person name="Mcneilage M."/>
            <person name="Scaglione D."/>
            <person name="Liu Y."/>
            <person name="Zhang Q."/>
            <person name="Datson P."/>
            <person name="De Silva N."/>
            <person name="Gardiner S."/>
            <person name="Bassett H."/>
            <person name="Chagne D."/>
            <person name="Mccallum J."/>
            <person name="Dzierzon H."/>
            <person name="Deng C."/>
            <person name="Wang Y.-Y."/>
            <person name="Barron N."/>
            <person name="Manako K."/>
            <person name="Bowen J."/>
            <person name="Foster T."/>
            <person name="Erridge Z."/>
            <person name="Tiffin H."/>
            <person name="Waite C."/>
            <person name="Davies K."/>
            <person name="Grierson E."/>
            <person name="Laing W."/>
            <person name="Kirk R."/>
            <person name="Chen X."/>
            <person name="Wood M."/>
            <person name="Montefiori M."/>
            <person name="Brummell D."/>
            <person name="Schwinn K."/>
            <person name="Catanach A."/>
            <person name="Fullerton C."/>
            <person name="Li D."/>
            <person name="Meiyalaghan S."/>
            <person name="Nieuwenhuizen N."/>
            <person name="Read N."/>
            <person name="Prakash R."/>
            <person name="Hunter D."/>
            <person name="Zhang H."/>
            <person name="Mckenzie M."/>
            <person name="Knabel M."/>
            <person name="Harris A."/>
            <person name="Allan A."/>
            <person name="Chen A."/>
            <person name="Janssen B."/>
            <person name="Plunkett B."/>
            <person name="Dwamena C."/>
            <person name="Voogd C."/>
            <person name="Leif D."/>
            <person name="Lafferty D."/>
            <person name="Souleyre E."/>
            <person name="Varkonyi-Gasic E."/>
            <person name="Gambi F."/>
            <person name="Hanley J."/>
            <person name="Yao J.-L."/>
            <person name="Cheung J."/>
            <person name="David K."/>
            <person name="Warren B."/>
            <person name="Marsh K."/>
            <person name="Snowden K."/>
            <person name="Lin-Wang K."/>
            <person name="Brian L."/>
            <person name="Martinez-Sanchez M."/>
            <person name="Wang M."/>
            <person name="Ileperuma N."/>
            <person name="Macnee N."/>
            <person name="Campin R."/>
            <person name="Mcatee P."/>
            <person name="Drummond R."/>
            <person name="Espley R."/>
            <person name="Ireland H."/>
            <person name="Wu R."/>
            <person name="Atkinson R."/>
            <person name="Karunairetnam S."/>
            <person name="Bulley S."/>
            <person name="Chunkath S."/>
            <person name="Hanley Z."/>
            <person name="Storey R."/>
            <person name="Thrimawithana A."/>
            <person name="Thomson S."/>
            <person name="David C."/>
            <person name="Testolin R."/>
        </authorList>
    </citation>
    <scope>NUCLEOTIDE SEQUENCE [LARGE SCALE GENOMIC DNA]</scope>
    <source>
        <strain evidence="3">cv. Red5</strain>
        <tissue evidence="2">Young leaf</tissue>
    </source>
</reference>
<name>A0A2R6Q992_ACTCC</name>
<proteinExistence type="predicted"/>
<comment type="caution">
    <text evidence="2">The sequence shown here is derived from an EMBL/GenBank/DDBJ whole genome shotgun (WGS) entry which is preliminary data.</text>
</comment>
<feature type="compositionally biased region" description="Acidic residues" evidence="1">
    <location>
        <begin position="54"/>
        <end position="63"/>
    </location>
</feature>
<accession>A0A2R6Q992</accession>
<evidence type="ECO:0000313" key="3">
    <source>
        <dbReference type="Proteomes" id="UP000241394"/>
    </source>
</evidence>
<gene>
    <name evidence="2" type="ORF">CEY00_Acc20318</name>
</gene>
<reference evidence="3" key="2">
    <citation type="journal article" date="2018" name="BMC Genomics">
        <title>A manually annotated Actinidia chinensis var. chinensis (kiwifruit) genome highlights the challenges associated with draft genomes and gene prediction in plants.</title>
        <authorList>
            <person name="Pilkington S.M."/>
            <person name="Crowhurst R."/>
            <person name="Hilario E."/>
            <person name="Nardozza S."/>
            <person name="Fraser L."/>
            <person name="Peng Y."/>
            <person name="Gunaseelan K."/>
            <person name="Simpson R."/>
            <person name="Tahir J."/>
            <person name="Deroles S.C."/>
            <person name="Templeton K."/>
            <person name="Luo Z."/>
            <person name="Davy M."/>
            <person name="Cheng C."/>
            <person name="McNeilage M."/>
            <person name="Scaglione D."/>
            <person name="Liu Y."/>
            <person name="Zhang Q."/>
            <person name="Datson P."/>
            <person name="De Silva N."/>
            <person name="Gardiner S.E."/>
            <person name="Bassett H."/>
            <person name="Chagne D."/>
            <person name="McCallum J."/>
            <person name="Dzierzon H."/>
            <person name="Deng C."/>
            <person name="Wang Y.Y."/>
            <person name="Barron L."/>
            <person name="Manako K."/>
            <person name="Bowen J."/>
            <person name="Foster T.M."/>
            <person name="Erridge Z.A."/>
            <person name="Tiffin H."/>
            <person name="Waite C.N."/>
            <person name="Davies K.M."/>
            <person name="Grierson E.P."/>
            <person name="Laing W.A."/>
            <person name="Kirk R."/>
            <person name="Chen X."/>
            <person name="Wood M."/>
            <person name="Montefiori M."/>
            <person name="Brummell D.A."/>
            <person name="Schwinn K.E."/>
            <person name="Catanach A."/>
            <person name="Fullerton C."/>
            <person name="Li D."/>
            <person name="Meiyalaghan S."/>
            <person name="Nieuwenhuizen N."/>
            <person name="Read N."/>
            <person name="Prakash R."/>
            <person name="Hunter D."/>
            <person name="Zhang H."/>
            <person name="McKenzie M."/>
            <person name="Knabel M."/>
            <person name="Harris A."/>
            <person name="Allan A.C."/>
            <person name="Gleave A."/>
            <person name="Chen A."/>
            <person name="Janssen B.J."/>
            <person name="Plunkett B."/>
            <person name="Ampomah-Dwamena C."/>
            <person name="Voogd C."/>
            <person name="Leif D."/>
            <person name="Lafferty D."/>
            <person name="Souleyre E.J.F."/>
            <person name="Varkonyi-Gasic E."/>
            <person name="Gambi F."/>
            <person name="Hanley J."/>
            <person name="Yao J.L."/>
            <person name="Cheung J."/>
            <person name="David K.M."/>
            <person name="Warren B."/>
            <person name="Marsh K."/>
            <person name="Snowden K.C."/>
            <person name="Lin-Wang K."/>
            <person name="Brian L."/>
            <person name="Martinez-Sanchez M."/>
            <person name="Wang M."/>
            <person name="Ileperuma N."/>
            <person name="Macnee N."/>
            <person name="Campin R."/>
            <person name="McAtee P."/>
            <person name="Drummond R.S.M."/>
            <person name="Espley R.V."/>
            <person name="Ireland H.S."/>
            <person name="Wu R."/>
            <person name="Atkinson R.G."/>
            <person name="Karunairetnam S."/>
            <person name="Bulley S."/>
            <person name="Chunkath S."/>
            <person name="Hanley Z."/>
            <person name="Storey R."/>
            <person name="Thrimawithana A.H."/>
            <person name="Thomson S."/>
            <person name="David C."/>
            <person name="Testolin R."/>
            <person name="Huang H."/>
            <person name="Hellens R.P."/>
            <person name="Schaffer R.J."/>
        </authorList>
    </citation>
    <scope>NUCLEOTIDE SEQUENCE [LARGE SCALE GENOMIC DNA]</scope>
    <source>
        <strain evidence="3">cv. Red5</strain>
    </source>
</reference>